<dbReference type="EC" id="3.4.19.12" evidence="16"/>
<evidence type="ECO:0000256" key="4">
    <source>
        <dbReference type="ARBA" id="ARBA00008269"/>
    </source>
</evidence>
<gene>
    <name evidence="21" type="ORF">MGAL_10B083004</name>
</gene>
<reference evidence="21" key="1">
    <citation type="submission" date="2018-11" db="EMBL/GenBank/DDBJ databases">
        <authorList>
            <person name="Alioto T."/>
            <person name="Alioto T."/>
        </authorList>
    </citation>
    <scope>NUCLEOTIDE SEQUENCE</scope>
</reference>
<evidence type="ECO:0000256" key="6">
    <source>
        <dbReference type="ARBA" id="ARBA00022583"/>
    </source>
</evidence>
<keyword evidence="16" id="KW-0788">Thiol protease</keyword>
<evidence type="ECO:0000256" key="3">
    <source>
        <dbReference type="ARBA" id="ARBA00004556"/>
    </source>
</evidence>
<evidence type="ECO:0000313" key="22">
    <source>
        <dbReference type="Proteomes" id="UP000596742"/>
    </source>
</evidence>
<dbReference type="PROSITE" id="PS51283">
    <property type="entry name" value="DUSP"/>
    <property type="match status" value="2"/>
</dbReference>
<keyword evidence="7 16" id="KW-0645">Protease</keyword>
<dbReference type="Pfam" id="PF00443">
    <property type="entry name" value="UCH"/>
    <property type="match status" value="1"/>
</dbReference>
<dbReference type="AlphaFoldDB" id="A0A8B6CDM6"/>
<dbReference type="PROSITE" id="PS50235">
    <property type="entry name" value="USP_3"/>
    <property type="match status" value="1"/>
</dbReference>
<evidence type="ECO:0000256" key="2">
    <source>
        <dbReference type="ARBA" id="ARBA00004300"/>
    </source>
</evidence>
<feature type="domain" description="DUSP" evidence="20">
    <location>
        <begin position="659"/>
        <end position="756"/>
    </location>
</feature>
<proteinExistence type="inferred from homology"/>
<keyword evidence="8" id="KW-0479">Metal-binding</keyword>
<feature type="compositionally biased region" description="Polar residues" evidence="17">
    <location>
        <begin position="122"/>
        <end position="132"/>
    </location>
</feature>
<dbReference type="InterPro" id="IPR001394">
    <property type="entry name" value="Peptidase_C19_UCH"/>
</dbReference>
<name>A0A8B6CDM6_MYTGA</name>
<dbReference type="GO" id="GO:0008270">
    <property type="term" value="F:zinc ion binding"/>
    <property type="evidence" value="ECO:0007669"/>
    <property type="project" value="UniProtKB-KW"/>
</dbReference>
<dbReference type="CDD" id="cd02674">
    <property type="entry name" value="Peptidase_C19R"/>
    <property type="match status" value="1"/>
</dbReference>
<dbReference type="InterPro" id="IPR050185">
    <property type="entry name" value="Ub_carboxyl-term_hydrolase"/>
</dbReference>
<keyword evidence="5" id="KW-0963">Cytoplasm</keyword>
<organism evidence="21 22">
    <name type="scientific">Mytilus galloprovincialis</name>
    <name type="common">Mediterranean mussel</name>
    <dbReference type="NCBI Taxonomy" id="29158"/>
    <lineage>
        <taxon>Eukaryota</taxon>
        <taxon>Metazoa</taxon>
        <taxon>Spiralia</taxon>
        <taxon>Lophotrochozoa</taxon>
        <taxon>Mollusca</taxon>
        <taxon>Bivalvia</taxon>
        <taxon>Autobranchia</taxon>
        <taxon>Pteriomorphia</taxon>
        <taxon>Mytilida</taxon>
        <taxon>Mytiloidea</taxon>
        <taxon>Mytilidae</taxon>
        <taxon>Mytilinae</taxon>
        <taxon>Mytilus</taxon>
    </lineage>
</organism>
<evidence type="ECO:0000256" key="1">
    <source>
        <dbReference type="ARBA" id="ARBA00000707"/>
    </source>
</evidence>
<keyword evidence="12 16" id="KW-0378">Hydrolase</keyword>
<evidence type="ECO:0000313" key="21">
    <source>
        <dbReference type="EMBL" id="VDI03079.1"/>
    </source>
</evidence>
<feature type="domain" description="UBP-type" evidence="19">
    <location>
        <begin position="6"/>
        <end position="110"/>
    </location>
</feature>
<comment type="similarity">
    <text evidence="4">Belongs to the peptidase C19 family. USP20/USP33 subfamily.</text>
</comment>
<comment type="catalytic activity">
    <reaction evidence="1 16">
        <text>Thiol-dependent hydrolysis of ester, thioester, amide, peptide and isopeptide bonds formed by the C-terminal Gly of ubiquitin (a 76-residue protein attached to proteins as an intracellular targeting signal).</text>
        <dbReference type="EC" id="3.4.19.12"/>
    </reaction>
</comment>
<dbReference type="Pfam" id="PF06337">
    <property type="entry name" value="DUSP"/>
    <property type="match status" value="2"/>
</dbReference>
<dbReference type="GO" id="GO:0016579">
    <property type="term" value="P:protein deubiquitination"/>
    <property type="evidence" value="ECO:0007669"/>
    <property type="project" value="InterPro"/>
</dbReference>
<dbReference type="Pfam" id="PF02148">
    <property type="entry name" value="zf-UBP"/>
    <property type="match status" value="1"/>
</dbReference>
<dbReference type="PROSITE" id="PS00973">
    <property type="entry name" value="USP_2"/>
    <property type="match status" value="1"/>
</dbReference>
<comment type="subcellular location">
    <subcellularLocation>
        <location evidence="2">Cytoplasm</location>
        <location evidence="2">Cytoskeleton</location>
        <location evidence="2">Microtubule organizing center</location>
        <location evidence="2">Centrosome</location>
    </subcellularLocation>
    <subcellularLocation>
        <location evidence="3">Cytoplasm</location>
        <location evidence="3">Perinuclear region</location>
    </subcellularLocation>
</comment>
<dbReference type="OrthoDB" id="73004at2759"/>
<feature type="compositionally biased region" description="Basic and acidic residues" evidence="17">
    <location>
        <begin position="385"/>
        <end position="396"/>
    </location>
</feature>
<evidence type="ECO:0000256" key="10">
    <source>
        <dbReference type="ARBA" id="ARBA00022771"/>
    </source>
</evidence>
<dbReference type="InterPro" id="IPR001607">
    <property type="entry name" value="Znf_UBP"/>
</dbReference>
<evidence type="ECO:0000256" key="16">
    <source>
        <dbReference type="RuleBase" id="RU366025"/>
    </source>
</evidence>
<dbReference type="Gene3D" id="3.30.40.10">
    <property type="entry name" value="Zinc/RING finger domain, C3HC4 (zinc finger)"/>
    <property type="match status" value="1"/>
</dbReference>
<dbReference type="InterPro" id="IPR035927">
    <property type="entry name" value="DUSP-like_sf"/>
</dbReference>
<protein>
    <recommendedName>
        <fullName evidence="16">Ubiquitin carboxyl-terminal hydrolase</fullName>
        <ecNumber evidence="16">3.4.19.12</ecNumber>
    </recommendedName>
</protein>
<dbReference type="Gene3D" id="3.30.2230.10">
    <property type="entry name" value="DUSP-like"/>
    <property type="match status" value="2"/>
</dbReference>
<dbReference type="InterPro" id="IPR013083">
    <property type="entry name" value="Znf_RING/FYVE/PHD"/>
</dbReference>
<feature type="region of interest" description="Disordered" evidence="17">
    <location>
        <begin position="866"/>
        <end position="930"/>
    </location>
</feature>
<evidence type="ECO:0000256" key="11">
    <source>
        <dbReference type="ARBA" id="ARBA00022786"/>
    </source>
</evidence>
<evidence type="ECO:0000256" key="15">
    <source>
        <dbReference type="PROSITE-ProRule" id="PRU00502"/>
    </source>
</evidence>
<keyword evidence="10 15" id="KW-0863">Zinc-finger</keyword>
<dbReference type="GO" id="GO:0004843">
    <property type="term" value="F:cysteine-type deubiquitinase activity"/>
    <property type="evidence" value="ECO:0007669"/>
    <property type="project" value="UniProtKB-UniRule"/>
</dbReference>
<dbReference type="GO" id="GO:0005813">
    <property type="term" value="C:centrosome"/>
    <property type="evidence" value="ECO:0007669"/>
    <property type="project" value="UniProtKB-SubCell"/>
</dbReference>
<dbReference type="InterPro" id="IPR018200">
    <property type="entry name" value="USP_CS"/>
</dbReference>
<dbReference type="PANTHER" id="PTHR21646">
    <property type="entry name" value="UBIQUITIN CARBOXYL-TERMINAL HYDROLASE"/>
    <property type="match status" value="1"/>
</dbReference>
<evidence type="ECO:0000259" key="18">
    <source>
        <dbReference type="PROSITE" id="PS50235"/>
    </source>
</evidence>
<keyword evidence="6" id="KW-0254">Endocytosis</keyword>
<dbReference type="SUPFAM" id="SSF54001">
    <property type="entry name" value="Cysteine proteinases"/>
    <property type="match status" value="1"/>
</dbReference>
<dbReference type="SMART" id="SM00695">
    <property type="entry name" value="DUSP"/>
    <property type="match status" value="2"/>
</dbReference>
<comment type="caution">
    <text evidence="21">The sequence shown here is derived from an EMBL/GenBank/DDBJ whole genome shotgun (WGS) entry which is preliminary data.</text>
</comment>
<dbReference type="SMART" id="SM00290">
    <property type="entry name" value="ZnF_UBP"/>
    <property type="match status" value="1"/>
</dbReference>
<sequence>MSSKMSRCPHVVSVDSVTWEELRTKSKTQQECFTCGVKVSNLWLCLVGACQHIGCGESSKDHSSAHAKDKKHSLTINLSSMRVWCYECETEVLHDKNIPSFIIPENSASMLKIKKMDDVRQELNSVNSSPQRSLSGGDETESEDEGDGRPRGLTGLKNLGNTCYLNAAVQALSNCPPLTRFFLDCQGFIKPEKSPMLSKQYLKLVTELWSKRRPSYTIPSGVVNGIKIVHPMFRGYSQQDAQEFLRCFMDQIHEELKQPLPLNELDIEEQHEQSDKEHQSDHEDKFPTRTSFLRHDRQMSVDSSNSSQSDEFYETCDSVTSGNTASSNENSASIETVDTSNNSNKLKASQKPKSGKNNDECSIDDSQKSNKEKKDFTNERIAMTKNEEVETSSDRCQEVRSPWIQHKSDPDLSKMNSVPRRGKRKNIQYQSVISDIFDGRILSSVQCLTCERISTTKETFQDLSLPIPSKDQIFVLHSNSQGSPIKGGTCGEANQSWMTWIMTWMKSWFVGPAITLQDCLAAFFSADELKGDNMYSCEKCKKLRNGIKFSRVMVLPEILTVHLKRFRHEFYSTKISTYVAFPLDSLDLKPFLHKDCTSEVTMYDLTGVICHHGSDGSGHYTAYCLNYVNEQWYEFDDTYVTEVDINQVMNCEAYVLFYRKRNDQMVSLRQKGMRLIEAQEPSLMQFFISKQWINRFNTFAEPGPISNHDFLCRHGGVPPNKVEYVQEQAIPFNQALWEFLYSKFGGGPVCNHLYACQSCQRELDQLKQRQQLEMETFIELNEKFKDEDNPNVLYAISMSWFKDWENFVRGKMDTPPGQIDNSRITNNKQGQMTLKVNSDHGQLSEEMWKFLFNIYGGGPELVIKQQTPSPVKTARSASPVRTSCSSPVTRSASMESKTSRSKDSGIESSSQRSESSVKEETSELTVQNES</sequence>
<dbReference type="Gene3D" id="3.90.70.10">
    <property type="entry name" value="Cysteine proteinases"/>
    <property type="match status" value="2"/>
</dbReference>
<accession>A0A8B6CDM6</accession>
<feature type="region of interest" description="Disordered" evidence="17">
    <location>
        <begin position="269"/>
        <end position="396"/>
    </location>
</feature>
<feature type="compositionally biased region" description="Basic and acidic residues" evidence="17">
    <location>
        <begin position="365"/>
        <end position="378"/>
    </location>
</feature>
<dbReference type="GO" id="GO:0006897">
    <property type="term" value="P:endocytosis"/>
    <property type="evidence" value="ECO:0007669"/>
    <property type="project" value="UniProtKB-KW"/>
</dbReference>
<dbReference type="GO" id="GO:0006508">
    <property type="term" value="P:proteolysis"/>
    <property type="evidence" value="ECO:0007669"/>
    <property type="project" value="UniProtKB-KW"/>
</dbReference>
<dbReference type="FunFam" id="3.30.2230.10:FF:000001">
    <property type="entry name" value="Ubiquitinyl hydrolase 1"/>
    <property type="match status" value="1"/>
</dbReference>
<dbReference type="PROSITE" id="PS00972">
    <property type="entry name" value="USP_1"/>
    <property type="match status" value="1"/>
</dbReference>
<keyword evidence="22" id="KW-1185">Reference proteome</keyword>
<dbReference type="EMBL" id="UYJE01001562">
    <property type="protein sequence ID" value="VDI03079.1"/>
    <property type="molecule type" value="Genomic_DNA"/>
</dbReference>
<evidence type="ECO:0000256" key="13">
    <source>
        <dbReference type="ARBA" id="ARBA00022833"/>
    </source>
</evidence>
<dbReference type="InterPro" id="IPR028889">
    <property type="entry name" value="USP"/>
</dbReference>
<evidence type="ECO:0000256" key="9">
    <source>
        <dbReference type="ARBA" id="ARBA00022737"/>
    </source>
</evidence>
<dbReference type="Proteomes" id="UP000596742">
    <property type="component" value="Unassembled WGS sequence"/>
</dbReference>
<dbReference type="SUPFAM" id="SSF143791">
    <property type="entry name" value="DUSP-like"/>
    <property type="match status" value="2"/>
</dbReference>
<keyword evidence="9" id="KW-0677">Repeat</keyword>
<evidence type="ECO:0000256" key="14">
    <source>
        <dbReference type="ARBA" id="ARBA00023212"/>
    </source>
</evidence>
<evidence type="ECO:0000259" key="19">
    <source>
        <dbReference type="PROSITE" id="PS50271"/>
    </source>
</evidence>
<feature type="compositionally biased region" description="Polar residues" evidence="17">
    <location>
        <begin position="866"/>
        <end position="896"/>
    </location>
</feature>
<feature type="domain" description="USP" evidence="18">
    <location>
        <begin position="154"/>
        <end position="661"/>
    </location>
</feature>
<evidence type="ECO:0000256" key="8">
    <source>
        <dbReference type="ARBA" id="ARBA00022723"/>
    </source>
</evidence>
<keyword evidence="13" id="KW-0862">Zinc</keyword>
<dbReference type="GO" id="GO:0048471">
    <property type="term" value="C:perinuclear region of cytoplasm"/>
    <property type="evidence" value="ECO:0007669"/>
    <property type="project" value="UniProtKB-SubCell"/>
</dbReference>
<dbReference type="PANTHER" id="PTHR21646:SF86">
    <property type="entry name" value="UBIQUITIN CARBOXYL-TERMINAL HYDROLASE"/>
    <property type="match status" value="1"/>
</dbReference>
<keyword evidence="14" id="KW-0206">Cytoskeleton</keyword>
<feature type="domain" description="DUSP" evidence="20">
    <location>
        <begin position="765"/>
        <end position="867"/>
    </location>
</feature>
<feature type="compositionally biased region" description="Low complexity" evidence="17">
    <location>
        <begin position="300"/>
        <end position="309"/>
    </location>
</feature>
<keyword evidence="11 16" id="KW-0833">Ubl conjugation pathway</keyword>
<feature type="region of interest" description="Disordered" evidence="17">
    <location>
        <begin position="122"/>
        <end position="152"/>
    </location>
</feature>
<evidence type="ECO:0000256" key="17">
    <source>
        <dbReference type="SAM" id="MobiDB-lite"/>
    </source>
</evidence>
<dbReference type="InterPro" id="IPR038765">
    <property type="entry name" value="Papain-like_cys_pep_sf"/>
</dbReference>
<evidence type="ECO:0000259" key="20">
    <source>
        <dbReference type="PROSITE" id="PS51283"/>
    </source>
</evidence>
<dbReference type="SUPFAM" id="SSF57850">
    <property type="entry name" value="RING/U-box"/>
    <property type="match status" value="1"/>
</dbReference>
<evidence type="ECO:0000256" key="7">
    <source>
        <dbReference type="ARBA" id="ARBA00022670"/>
    </source>
</evidence>
<evidence type="ECO:0000256" key="12">
    <source>
        <dbReference type="ARBA" id="ARBA00022801"/>
    </source>
</evidence>
<dbReference type="InterPro" id="IPR006615">
    <property type="entry name" value="Pept_C19_DUSP"/>
</dbReference>
<feature type="compositionally biased region" description="Polar residues" evidence="17">
    <location>
        <begin position="317"/>
        <end position="347"/>
    </location>
</feature>
<evidence type="ECO:0000256" key="5">
    <source>
        <dbReference type="ARBA" id="ARBA00022490"/>
    </source>
</evidence>
<dbReference type="PROSITE" id="PS50271">
    <property type="entry name" value="ZF_UBP"/>
    <property type="match status" value="1"/>
</dbReference>
<feature type="compositionally biased region" description="Basic and acidic residues" evidence="17">
    <location>
        <begin position="269"/>
        <end position="299"/>
    </location>
</feature>